<dbReference type="SUPFAM" id="SSF47781">
    <property type="entry name" value="RuvA domain 2-like"/>
    <property type="match status" value="1"/>
</dbReference>
<dbReference type="Pfam" id="PF01541">
    <property type="entry name" value="GIY-YIG"/>
    <property type="match status" value="1"/>
</dbReference>
<dbReference type="GO" id="GO:0009381">
    <property type="term" value="F:excinuclease ABC activity"/>
    <property type="evidence" value="ECO:0007669"/>
    <property type="project" value="UniProtKB-UniRule"/>
</dbReference>
<dbReference type="Pfam" id="PF22920">
    <property type="entry name" value="UvrC_RNaseH"/>
    <property type="match status" value="1"/>
</dbReference>
<dbReference type="Pfam" id="PF14520">
    <property type="entry name" value="HHH_5"/>
    <property type="match status" value="1"/>
</dbReference>
<dbReference type="InterPro" id="IPR001943">
    <property type="entry name" value="UVR_dom"/>
</dbReference>
<dbReference type="SMART" id="SM00465">
    <property type="entry name" value="GIYc"/>
    <property type="match status" value="1"/>
</dbReference>
<comment type="function">
    <text evidence="7">The UvrABC repair system catalyzes the recognition and processing of DNA lesions. UvrC both incises the 5' and 3' sides of the lesion. The N-terminal half is responsible for the 3' incision and the C-terminal half is responsible for the 5' incision.</text>
</comment>
<gene>
    <name evidence="7 12" type="primary">uvrC</name>
    <name evidence="12" type="ORF">F8154_14935</name>
</gene>
<keyword evidence="4 7" id="KW-0267">Excision nuclease</keyword>
<evidence type="ECO:0000256" key="7">
    <source>
        <dbReference type="HAMAP-Rule" id="MF_00203"/>
    </source>
</evidence>
<keyword evidence="5 7" id="KW-0234">DNA repair</keyword>
<keyword evidence="8" id="KW-0175">Coiled coil</keyword>
<dbReference type="Pfam" id="PF02151">
    <property type="entry name" value="UVR"/>
    <property type="match status" value="1"/>
</dbReference>
<comment type="caution">
    <text evidence="12">The sequence shown here is derived from an EMBL/GenBank/DDBJ whole genome shotgun (WGS) entry which is preliminary data.</text>
</comment>
<evidence type="ECO:0000313" key="13">
    <source>
        <dbReference type="Proteomes" id="UP000432715"/>
    </source>
</evidence>
<dbReference type="PANTHER" id="PTHR30562:SF1">
    <property type="entry name" value="UVRABC SYSTEM PROTEIN C"/>
    <property type="match status" value="1"/>
</dbReference>
<accession>A0A6I0FBB3</accession>
<reference evidence="12 13" key="1">
    <citation type="submission" date="2019-10" db="EMBL/GenBank/DDBJ databases">
        <title>Alkaliphilus serpentinus sp. nov. and Alkaliphilus pronyensis sp. nov., two novel anaerobic alkaliphilic species isolated from the serpentinized-hosted hydrothermal field of the Prony Bay (New Caledonia).</title>
        <authorList>
            <person name="Postec A."/>
        </authorList>
    </citation>
    <scope>NUCLEOTIDE SEQUENCE [LARGE SCALE GENOMIC DNA]</scope>
    <source>
        <strain evidence="12 13">LacV</strain>
    </source>
</reference>
<dbReference type="Pfam" id="PF08459">
    <property type="entry name" value="UvrC_RNaseH_dom"/>
    <property type="match status" value="1"/>
</dbReference>
<evidence type="ECO:0000256" key="5">
    <source>
        <dbReference type="ARBA" id="ARBA00023204"/>
    </source>
</evidence>
<dbReference type="SUPFAM" id="SSF46600">
    <property type="entry name" value="C-terminal UvrC-binding domain of UvrB"/>
    <property type="match status" value="1"/>
</dbReference>
<dbReference type="PANTHER" id="PTHR30562">
    <property type="entry name" value="UVRC/OXIDOREDUCTASE"/>
    <property type="match status" value="1"/>
</dbReference>
<evidence type="ECO:0000256" key="8">
    <source>
        <dbReference type="SAM" id="Coils"/>
    </source>
</evidence>
<protein>
    <recommendedName>
        <fullName evidence="7">UvrABC system protein C</fullName>
        <shortName evidence="7">Protein UvrC</shortName>
    </recommendedName>
    <alternativeName>
        <fullName evidence="7">Excinuclease ABC subunit C</fullName>
    </alternativeName>
</protein>
<dbReference type="Gene3D" id="4.10.860.10">
    <property type="entry name" value="UVR domain"/>
    <property type="match status" value="1"/>
</dbReference>
<evidence type="ECO:0000259" key="9">
    <source>
        <dbReference type="PROSITE" id="PS50151"/>
    </source>
</evidence>
<dbReference type="Gene3D" id="3.40.1440.10">
    <property type="entry name" value="GIY-YIG endonuclease"/>
    <property type="match status" value="1"/>
</dbReference>
<keyword evidence="1 7" id="KW-0963">Cytoplasm</keyword>
<feature type="domain" description="UvrC family homology region profile" evidence="11">
    <location>
        <begin position="256"/>
        <end position="497"/>
    </location>
</feature>
<feature type="coiled-coil region" evidence="8">
    <location>
        <begin position="201"/>
        <end position="228"/>
    </location>
</feature>
<dbReference type="FunFam" id="3.40.1440.10:FF:000001">
    <property type="entry name" value="UvrABC system protein C"/>
    <property type="match status" value="1"/>
</dbReference>
<dbReference type="InterPro" id="IPR000305">
    <property type="entry name" value="GIY-YIG_endonuc"/>
</dbReference>
<dbReference type="InterPro" id="IPR050066">
    <property type="entry name" value="UvrABC_protein_C"/>
</dbReference>
<dbReference type="Gene3D" id="1.10.150.20">
    <property type="entry name" value="5' to 3' exonuclease, C-terminal subdomain"/>
    <property type="match status" value="1"/>
</dbReference>
<proteinExistence type="inferred from homology"/>
<dbReference type="AlphaFoldDB" id="A0A6I0FBB3"/>
<comment type="subcellular location">
    <subcellularLocation>
        <location evidence="7">Cytoplasm</location>
    </subcellularLocation>
</comment>
<dbReference type="GO" id="GO:0003677">
    <property type="term" value="F:DNA binding"/>
    <property type="evidence" value="ECO:0007669"/>
    <property type="project" value="UniProtKB-UniRule"/>
</dbReference>
<dbReference type="PROSITE" id="PS50151">
    <property type="entry name" value="UVR"/>
    <property type="match status" value="1"/>
</dbReference>
<dbReference type="InterPro" id="IPR001162">
    <property type="entry name" value="UvrC_RNase_H_dom"/>
</dbReference>
<dbReference type="PROSITE" id="PS50165">
    <property type="entry name" value="UVRC"/>
    <property type="match status" value="1"/>
</dbReference>
<evidence type="ECO:0000259" key="11">
    <source>
        <dbReference type="PROSITE" id="PS50165"/>
    </source>
</evidence>
<dbReference type="Gene3D" id="3.30.420.340">
    <property type="entry name" value="UvrC, RNAse H endonuclease domain"/>
    <property type="match status" value="1"/>
</dbReference>
<dbReference type="SMART" id="SM00278">
    <property type="entry name" value="HhH1"/>
    <property type="match status" value="2"/>
</dbReference>
<dbReference type="InterPro" id="IPR047296">
    <property type="entry name" value="GIY-YIG_UvrC_Cho"/>
</dbReference>
<name>A0A6I0FBB3_9FIRM</name>
<dbReference type="InterPro" id="IPR004791">
    <property type="entry name" value="UvrC"/>
</dbReference>
<evidence type="ECO:0000313" key="12">
    <source>
        <dbReference type="EMBL" id="KAB3529228.1"/>
    </source>
</evidence>
<feature type="domain" description="GIY-YIG" evidence="10">
    <location>
        <begin position="13"/>
        <end position="92"/>
    </location>
</feature>
<dbReference type="InterPro" id="IPR010994">
    <property type="entry name" value="RuvA_2-like"/>
</dbReference>
<dbReference type="PROSITE" id="PS50164">
    <property type="entry name" value="GIY_YIG"/>
    <property type="match status" value="1"/>
</dbReference>
<comment type="subunit">
    <text evidence="7">Interacts with UvrB in an incision complex.</text>
</comment>
<dbReference type="NCBIfam" id="TIGR00194">
    <property type="entry name" value="uvrC"/>
    <property type="match status" value="1"/>
</dbReference>
<dbReference type="InterPro" id="IPR003583">
    <property type="entry name" value="Hlx-hairpin-Hlx_DNA-bd_motif"/>
</dbReference>
<evidence type="ECO:0000256" key="3">
    <source>
        <dbReference type="ARBA" id="ARBA00022769"/>
    </source>
</evidence>
<dbReference type="GO" id="GO:0005737">
    <property type="term" value="C:cytoplasm"/>
    <property type="evidence" value="ECO:0007669"/>
    <property type="project" value="UniProtKB-SubCell"/>
</dbReference>
<keyword evidence="2 7" id="KW-0227">DNA damage</keyword>
<dbReference type="RefSeq" id="WP_151862407.1">
    <property type="nucleotide sequence ID" value="NZ_WBZC01000093.1"/>
</dbReference>
<evidence type="ECO:0000256" key="6">
    <source>
        <dbReference type="ARBA" id="ARBA00023236"/>
    </source>
</evidence>
<dbReference type="NCBIfam" id="NF001824">
    <property type="entry name" value="PRK00558.1-5"/>
    <property type="match status" value="1"/>
</dbReference>
<dbReference type="EMBL" id="WBZC01000093">
    <property type="protein sequence ID" value="KAB3529228.1"/>
    <property type="molecule type" value="Genomic_DNA"/>
</dbReference>
<keyword evidence="3 7" id="KW-0228">DNA excision</keyword>
<dbReference type="GO" id="GO:0009432">
    <property type="term" value="P:SOS response"/>
    <property type="evidence" value="ECO:0007669"/>
    <property type="project" value="UniProtKB-UniRule"/>
</dbReference>
<keyword evidence="6 7" id="KW-0742">SOS response</keyword>
<dbReference type="InterPro" id="IPR036876">
    <property type="entry name" value="UVR_dom_sf"/>
</dbReference>
<evidence type="ECO:0000259" key="10">
    <source>
        <dbReference type="PROSITE" id="PS50164"/>
    </source>
</evidence>
<dbReference type="HAMAP" id="MF_00203">
    <property type="entry name" value="UvrC"/>
    <property type="match status" value="1"/>
</dbReference>
<dbReference type="OrthoDB" id="9804933at2"/>
<sequence length="622" mass="71738">MFNLEEQLKLLPNKPGVYIMKNEEGEVIYVGKAISLKNRVRQYFQSSRNQPPKVQAMVSHINSFEYIVTDTELEALILECNLIKKYRPKYNVLLRDDKTYPYIKVTINEEFPRVIKTRNVLKDKNKYFGPYTNIGALNETLDIIHNLYPIRRCKKNIKRMIEKKERPCLNYHIKKCIGPCKGKVYASSYKQMIDEILLLLGGKQEELINRLKEKMKAASQQLDFEKAALYRDQLKSLESTLEKQKIVTDISLEQDVIGLSSSGNATCVQVFFIREGKLIHREHYDLKANEDEKKAEILAAFIKQFYSNASSIPREIIMEEEIPDKEIIEEWLKGKKGSKVELKVPKRGDKKKLLDLVIKNAAISLTQIERSSSSKSKASILLELQGLLKLQEEPNRIEAYDISNIKGLQSVGSMIVIEEGKPKHKDNRRFKIKTIEGPNDYGSLEEIITRRFLRGMQETKEIIEERLTINEGKFSVFPDLIMVDGGFGQVTSVEKALKALDINIPVCGMIKDSKHKTRGLAFKGEEIIIDKHKELFRFIYSIQEEVHKFAISYHKTLRKKDMLKSQLQEIKGIGDAKRKALMKHFNSIENIKKASPSELQEVKGITRANAEEIIKFFTEEES</sequence>
<dbReference type="CDD" id="cd10434">
    <property type="entry name" value="GIY-YIG_UvrC_Cho"/>
    <property type="match status" value="1"/>
</dbReference>
<dbReference type="GO" id="GO:0006289">
    <property type="term" value="P:nucleotide-excision repair"/>
    <property type="evidence" value="ECO:0007669"/>
    <property type="project" value="UniProtKB-UniRule"/>
</dbReference>
<comment type="similarity">
    <text evidence="7">Belongs to the UvrC family.</text>
</comment>
<evidence type="ECO:0000256" key="2">
    <source>
        <dbReference type="ARBA" id="ARBA00022763"/>
    </source>
</evidence>
<keyword evidence="13" id="KW-1185">Reference proteome</keyword>
<dbReference type="Proteomes" id="UP000432715">
    <property type="component" value="Unassembled WGS sequence"/>
</dbReference>
<dbReference type="SUPFAM" id="SSF82771">
    <property type="entry name" value="GIY-YIG endonuclease"/>
    <property type="match status" value="1"/>
</dbReference>
<dbReference type="InterPro" id="IPR035901">
    <property type="entry name" value="GIY-YIG_endonuc_sf"/>
</dbReference>
<dbReference type="GO" id="GO:0009380">
    <property type="term" value="C:excinuclease repair complex"/>
    <property type="evidence" value="ECO:0007669"/>
    <property type="project" value="InterPro"/>
</dbReference>
<organism evidence="12 13">
    <name type="scientific">Alkaliphilus pronyensis</name>
    <dbReference type="NCBI Taxonomy" id="1482732"/>
    <lineage>
        <taxon>Bacteria</taxon>
        <taxon>Bacillati</taxon>
        <taxon>Bacillota</taxon>
        <taxon>Clostridia</taxon>
        <taxon>Peptostreptococcales</taxon>
        <taxon>Natronincolaceae</taxon>
        <taxon>Alkaliphilus</taxon>
    </lineage>
</organism>
<evidence type="ECO:0000256" key="1">
    <source>
        <dbReference type="ARBA" id="ARBA00022490"/>
    </source>
</evidence>
<dbReference type="InterPro" id="IPR038476">
    <property type="entry name" value="UvrC_RNase_H_dom_sf"/>
</dbReference>
<feature type="domain" description="UVR" evidence="9">
    <location>
        <begin position="205"/>
        <end position="240"/>
    </location>
</feature>
<evidence type="ECO:0000256" key="4">
    <source>
        <dbReference type="ARBA" id="ARBA00022881"/>
    </source>
</evidence>